<gene>
    <name evidence="3" type="primary">Contig9822.g10506</name>
    <name evidence="3" type="ORF">STYLEM_12675</name>
</gene>
<proteinExistence type="predicted"/>
<feature type="coiled-coil region" evidence="1">
    <location>
        <begin position="203"/>
        <end position="240"/>
    </location>
</feature>
<sequence length="598" mass="71245">MFPPQEVVKEANKTWVDIQLSQILGQRWRISNKSKDKIIPKFTLKRTRQQVSDKHISEEANEFKFKQYVSRVNDAVRRIHHERKEIMKKNVNNMMTIEQVFGTPQRPMTAGASSLMLQQSTKNQGNKLNSLQAPPNAQSQAVIKTQKSMIAGKSLIQQNPANSTPQNNTLIDPNQYQLQLIKSQGQMQIQKEQNELKQFLTREKQKTKMLKNFEKRFQKVEEKQQEKMKMLKEIAKIKEDKRMQKTLQFKQRELDNQRSLERLNQSKFNRSFDRSQQQNTMISQFRQSANQIQIQQRIEQSKQKRISMDKEIDKKIEQEKRFYIEKCKLMTEQTSIELRSAINHELVLDDIVSNLKDKTSTCNLDKNYNRYVVQQKHDWVKSKENDIDLQNEVKYLSKTEAIHKRREEQEKRFQEKMKKLHDQHSIKRDRFESHKKEQLTRMRSLAAKQMQLEKDKYSTMNTLALRGALDFKSTESFMKQDRNLHSANKEKNQLKREMVEENQDREKRKLEWKKLTILAKEQLYQDKIKMQRDQQRQLLSSQKIVSTIVQVKAAPFSPTAKRLIERTLPPSAGKDLLEIYRDSSEERKKKKDEDKNNF</sequence>
<name>A0A078AQW1_STYLE</name>
<evidence type="ECO:0000256" key="2">
    <source>
        <dbReference type="SAM" id="MobiDB-lite"/>
    </source>
</evidence>
<evidence type="ECO:0000313" key="4">
    <source>
        <dbReference type="Proteomes" id="UP000039865"/>
    </source>
</evidence>
<organism evidence="3 4">
    <name type="scientific">Stylonychia lemnae</name>
    <name type="common">Ciliate</name>
    <dbReference type="NCBI Taxonomy" id="5949"/>
    <lineage>
        <taxon>Eukaryota</taxon>
        <taxon>Sar</taxon>
        <taxon>Alveolata</taxon>
        <taxon>Ciliophora</taxon>
        <taxon>Intramacronucleata</taxon>
        <taxon>Spirotrichea</taxon>
        <taxon>Stichotrichia</taxon>
        <taxon>Sporadotrichida</taxon>
        <taxon>Oxytrichidae</taxon>
        <taxon>Stylonychinae</taxon>
        <taxon>Stylonychia</taxon>
    </lineage>
</organism>
<keyword evidence="1" id="KW-0175">Coiled coil</keyword>
<keyword evidence="4" id="KW-1185">Reference proteome</keyword>
<evidence type="ECO:0000256" key="1">
    <source>
        <dbReference type="SAM" id="Coils"/>
    </source>
</evidence>
<dbReference type="AlphaFoldDB" id="A0A078AQW1"/>
<dbReference type="InParanoid" id="A0A078AQW1"/>
<dbReference type="EMBL" id="CCKQ01012013">
    <property type="protein sequence ID" value="CDW83627.1"/>
    <property type="molecule type" value="Genomic_DNA"/>
</dbReference>
<feature type="region of interest" description="Disordered" evidence="2">
    <location>
        <begin position="574"/>
        <end position="598"/>
    </location>
</feature>
<evidence type="ECO:0000313" key="3">
    <source>
        <dbReference type="EMBL" id="CDW83627.1"/>
    </source>
</evidence>
<reference evidence="3 4" key="1">
    <citation type="submission" date="2014-06" db="EMBL/GenBank/DDBJ databases">
        <authorList>
            <person name="Swart Estienne"/>
        </authorList>
    </citation>
    <scope>NUCLEOTIDE SEQUENCE [LARGE SCALE GENOMIC DNA]</scope>
    <source>
        <strain evidence="3 4">130c</strain>
    </source>
</reference>
<feature type="compositionally biased region" description="Basic and acidic residues" evidence="2">
    <location>
        <begin position="575"/>
        <end position="598"/>
    </location>
</feature>
<dbReference type="Proteomes" id="UP000039865">
    <property type="component" value="Unassembled WGS sequence"/>
</dbReference>
<feature type="region of interest" description="Disordered" evidence="2">
    <location>
        <begin position="483"/>
        <end position="505"/>
    </location>
</feature>
<accession>A0A078AQW1</accession>
<protein>
    <submittedName>
        <fullName evidence="3">Uncharacterized protein</fullName>
    </submittedName>
</protein>